<evidence type="ECO:0000313" key="13">
    <source>
        <dbReference type="RefSeq" id="XP_021854824.1"/>
    </source>
</evidence>
<dbReference type="Pfam" id="PF00069">
    <property type="entry name" value="Pkinase"/>
    <property type="match status" value="1"/>
</dbReference>
<evidence type="ECO:0000256" key="9">
    <source>
        <dbReference type="PROSITE-ProRule" id="PRU10141"/>
    </source>
</evidence>
<dbReference type="RefSeq" id="XP_021854824.1">
    <property type="nucleotide sequence ID" value="XM_021999132.2"/>
</dbReference>
<evidence type="ECO:0000256" key="6">
    <source>
        <dbReference type="ARBA" id="ARBA00022840"/>
    </source>
</evidence>
<dbReference type="PANTHER" id="PTHR48016">
    <property type="entry name" value="MAP KINASE KINASE KINASE SSK2-RELATED-RELATED"/>
    <property type="match status" value="1"/>
</dbReference>
<feature type="binding site" evidence="9">
    <location>
        <position position="356"/>
    </location>
    <ligand>
        <name>ATP</name>
        <dbReference type="ChEBI" id="CHEBI:30616"/>
    </ligand>
</feature>
<evidence type="ECO:0000259" key="11">
    <source>
        <dbReference type="PROSITE" id="PS50011"/>
    </source>
</evidence>
<evidence type="ECO:0000256" key="10">
    <source>
        <dbReference type="SAM" id="MobiDB-lite"/>
    </source>
</evidence>
<comment type="similarity">
    <text evidence="1">Belongs to the protein kinase superfamily. STE Ser/Thr protein kinase family. MAP kinase kinase kinase subfamily.</text>
</comment>
<reference evidence="12" key="1">
    <citation type="journal article" date="2021" name="Nat. Commun.">
        <title>Genomic analyses provide insights into spinach domestication and the genetic basis of agronomic traits.</title>
        <authorList>
            <person name="Cai X."/>
            <person name="Sun X."/>
            <person name="Xu C."/>
            <person name="Sun H."/>
            <person name="Wang X."/>
            <person name="Ge C."/>
            <person name="Zhang Z."/>
            <person name="Wang Q."/>
            <person name="Fei Z."/>
            <person name="Jiao C."/>
            <person name="Wang Q."/>
        </authorList>
    </citation>
    <scope>NUCLEOTIDE SEQUENCE [LARGE SCALE GENOMIC DNA]</scope>
    <source>
        <strain evidence="12">cv. Varoflay</strain>
    </source>
</reference>
<evidence type="ECO:0000256" key="2">
    <source>
        <dbReference type="ARBA" id="ARBA00012406"/>
    </source>
</evidence>
<dbReference type="GO" id="GO:0005524">
    <property type="term" value="F:ATP binding"/>
    <property type="evidence" value="ECO:0007669"/>
    <property type="project" value="UniProtKB-UniRule"/>
</dbReference>
<protein>
    <recommendedName>
        <fullName evidence="2">mitogen-activated protein kinase kinase kinase</fullName>
        <ecNumber evidence="2">2.7.11.25</ecNumber>
    </recommendedName>
</protein>
<sequence length="642" mass="72347">MNLPRWPFSSNSSSNSNSNSTSPTPSNRRLTRAKQLRHLRDCDLGYLDFFLGHRNRHRHGDDDDLLRIASSPPSQPLPLPELVSVEDKSKFKSKSKSKSKRGGVCENFRLPSPTEVSKEKESPFDNKINASKVTPQDDRRGIVIDDQRRVSARRGVEVQALTDPRCSVQSAETWPWNVPRKIQDAHQTQENFSIDRLSSSSSPMYSPRRVLNGDPLFMYPHQETTRWSEPAMSTGFPYAGLPDSNMVSRDSLLIKSPLMRSPRPPRKSISGPPSPLHPRLSVEIYSPHHDSSVHPLPRPPTHSFSVPVSPVRQVNSRPEFLPMKSQWTKGKLIGRGTFGSVYAATNRETGALCAMKEVDIIPDDPKSAECMRQLEKEIEVLSQLKHPNIVQYYGSEIVDDKFYIYLEYVYPGSINKYIRERCGAITEAVVRNFTRHILSGLAYLHGRKTIHRDIKGANLLVDASGVVKLADFGMAKPLTEQSAVLSLKGSPYWMAPELMLSVAQNDSSYDLAFAVDIWSLGCTIIEMLTGKPPWSEFEGAAAMFKVLKESPPIPETLSPEGKDFLHYCFQRDPADRPPAIKLLDHPFLRTSQQKEFSSFRVAPDLMIPMDKVAHSPREIPGHNLEKVLMSQRRWTANGRGYI</sequence>
<dbReference type="PROSITE" id="PS50011">
    <property type="entry name" value="PROTEIN_KINASE_DOM"/>
    <property type="match status" value="1"/>
</dbReference>
<accession>A0A9R0IV35</accession>
<feature type="region of interest" description="Disordered" evidence="10">
    <location>
        <begin position="255"/>
        <end position="281"/>
    </location>
</feature>
<dbReference type="Proteomes" id="UP000813463">
    <property type="component" value="Chromosome 3"/>
</dbReference>
<feature type="compositionally biased region" description="Low complexity" evidence="10">
    <location>
        <begin position="9"/>
        <end position="27"/>
    </location>
</feature>
<keyword evidence="5 13" id="KW-0418">Kinase</keyword>
<dbReference type="SMART" id="SM00220">
    <property type="entry name" value="S_TKc"/>
    <property type="match status" value="1"/>
</dbReference>
<dbReference type="InterPro" id="IPR050538">
    <property type="entry name" value="MAP_kinase_kinase_kinase"/>
</dbReference>
<keyword evidence="3" id="KW-0808">Transferase</keyword>
<feature type="domain" description="Protein kinase" evidence="11">
    <location>
        <begin position="327"/>
        <end position="588"/>
    </location>
</feature>
<dbReference type="InterPro" id="IPR011009">
    <property type="entry name" value="Kinase-like_dom_sf"/>
</dbReference>
<dbReference type="FunFam" id="1.10.510.10:FF:001239">
    <property type="entry name" value="Predicted protein"/>
    <property type="match status" value="1"/>
</dbReference>
<dbReference type="GeneID" id="110794187"/>
<gene>
    <name evidence="13" type="primary">LOC110794187</name>
</gene>
<dbReference type="OrthoDB" id="266718at2759"/>
<feature type="region of interest" description="Disordered" evidence="10">
    <location>
        <begin position="86"/>
        <end position="132"/>
    </location>
</feature>
<dbReference type="InterPro" id="IPR000719">
    <property type="entry name" value="Prot_kinase_dom"/>
</dbReference>
<dbReference type="AlphaFoldDB" id="A0A9R0IV35"/>
<evidence type="ECO:0000256" key="7">
    <source>
        <dbReference type="ARBA" id="ARBA00047559"/>
    </source>
</evidence>
<feature type="region of interest" description="Disordered" evidence="10">
    <location>
        <begin position="1"/>
        <end position="30"/>
    </location>
</feature>
<evidence type="ECO:0000256" key="1">
    <source>
        <dbReference type="ARBA" id="ARBA00006529"/>
    </source>
</evidence>
<name>A0A9R0IV35_SPIOL</name>
<feature type="compositionally biased region" description="Basic residues" evidence="10">
    <location>
        <begin position="91"/>
        <end position="101"/>
    </location>
</feature>
<keyword evidence="12" id="KW-1185">Reference proteome</keyword>
<evidence type="ECO:0000256" key="4">
    <source>
        <dbReference type="ARBA" id="ARBA00022741"/>
    </source>
</evidence>
<dbReference type="SUPFAM" id="SSF56112">
    <property type="entry name" value="Protein kinase-like (PK-like)"/>
    <property type="match status" value="1"/>
</dbReference>
<dbReference type="PROSITE" id="PS00107">
    <property type="entry name" value="PROTEIN_KINASE_ATP"/>
    <property type="match status" value="1"/>
</dbReference>
<comment type="catalytic activity">
    <reaction evidence="7">
        <text>L-threonyl-[protein] + ATP = O-phospho-L-threonyl-[protein] + ADP + H(+)</text>
        <dbReference type="Rhea" id="RHEA:46608"/>
        <dbReference type="Rhea" id="RHEA-COMP:11060"/>
        <dbReference type="Rhea" id="RHEA-COMP:11605"/>
        <dbReference type="ChEBI" id="CHEBI:15378"/>
        <dbReference type="ChEBI" id="CHEBI:30013"/>
        <dbReference type="ChEBI" id="CHEBI:30616"/>
        <dbReference type="ChEBI" id="CHEBI:61977"/>
        <dbReference type="ChEBI" id="CHEBI:456216"/>
        <dbReference type="EC" id="2.7.11.25"/>
    </reaction>
</comment>
<dbReference type="EC" id="2.7.11.25" evidence="2"/>
<comment type="catalytic activity">
    <reaction evidence="8">
        <text>L-seryl-[protein] + ATP = O-phospho-L-seryl-[protein] + ADP + H(+)</text>
        <dbReference type="Rhea" id="RHEA:17989"/>
        <dbReference type="Rhea" id="RHEA-COMP:9863"/>
        <dbReference type="Rhea" id="RHEA-COMP:11604"/>
        <dbReference type="ChEBI" id="CHEBI:15378"/>
        <dbReference type="ChEBI" id="CHEBI:29999"/>
        <dbReference type="ChEBI" id="CHEBI:30616"/>
        <dbReference type="ChEBI" id="CHEBI:83421"/>
        <dbReference type="ChEBI" id="CHEBI:456216"/>
        <dbReference type="EC" id="2.7.11.25"/>
    </reaction>
</comment>
<dbReference type="GO" id="GO:0000165">
    <property type="term" value="P:MAPK cascade"/>
    <property type="evidence" value="ECO:0000318"/>
    <property type="project" value="GO_Central"/>
</dbReference>
<feature type="region of interest" description="Disordered" evidence="10">
    <location>
        <begin position="287"/>
        <end position="306"/>
    </location>
</feature>
<evidence type="ECO:0000256" key="3">
    <source>
        <dbReference type="ARBA" id="ARBA00022679"/>
    </source>
</evidence>
<dbReference type="GO" id="GO:0004709">
    <property type="term" value="F:MAP kinase kinase kinase activity"/>
    <property type="evidence" value="ECO:0000318"/>
    <property type="project" value="GO_Central"/>
</dbReference>
<dbReference type="KEGG" id="soe:110794187"/>
<dbReference type="PANTHER" id="PTHR48016:SF5">
    <property type="entry name" value="MITOGEN-ACTIVATED PROTEIN KINASE KINASE KINASE 5"/>
    <property type="match status" value="1"/>
</dbReference>
<organism evidence="12 13">
    <name type="scientific">Spinacia oleracea</name>
    <name type="common">Spinach</name>
    <dbReference type="NCBI Taxonomy" id="3562"/>
    <lineage>
        <taxon>Eukaryota</taxon>
        <taxon>Viridiplantae</taxon>
        <taxon>Streptophyta</taxon>
        <taxon>Embryophyta</taxon>
        <taxon>Tracheophyta</taxon>
        <taxon>Spermatophyta</taxon>
        <taxon>Magnoliopsida</taxon>
        <taxon>eudicotyledons</taxon>
        <taxon>Gunneridae</taxon>
        <taxon>Pentapetalae</taxon>
        <taxon>Caryophyllales</taxon>
        <taxon>Chenopodiaceae</taxon>
        <taxon>Chenopodioideae</taxon>
        <taxon>Anserineae</taxon>
        <taxon>Spinacia</taxon>
    </lineage>
</organism>
<keyword evidence="6 9" id="KW-0067">ATP-binding</keyword>
<proteinExistence type="inferred from homology"/>
<dbReference type="GO" id="GO:0005737">
    <property type="term" value="C:cytoplasm"/>
    <property type="evidence" value="ECO:0000318"/>
    <property type="project" value="GO_Central"/>
</dbReference>
<evidence type="ECO:0000256" key="8">
    <source>
        <dbReference type="ARBA" id="ARBA00048329"/>
    </source>
</evidence>
<dbReference type="Gene3D" id="1.10.510.10">
    <property type="entry name" value="Transferase(Phosphotransferase) domain 1"/>
    <property type="match status" value="1"/>
</dbReference>
<evidence type="ECO:0000313" key="12">
    <source>
        <dbReference type="Proteomes" id="UP000813463"/>
    </source>
</evidence>
<evidence type="ECO:0000256" key="5">
    <source>
        <dbReference type="ARBA" id="ARBA00022777"/>
    </source>
</evidence>
<reference evidence="13" key="2">
    <citation type="submission" date="2025-08" db="UniProtKB">
        <authorList>
            <consortium name="RefSeq"/>
        </authorList>
    </citation>
    <scope>IDENTIFICATION</scope>
    <source>
        <tissue evidence="13">Leaf</tissue>
    </source>
</reference>
<keyword evidence="4 9" id="KW-0547">Nucleotide-binding</keyword>
<dbReference type="InterPro" id="IPR017441">
    <property type="entry name" value="Protein_kinase_ATP_BS"/>
</dbReference>